<dbReference type="SUPFAM" id="SSF56784">
    <property type="entry name" value="HAD-like"/>
    <property type="match status" value="1"/>
</dbReference>
<evidence type="ECO:0000313" key="2">
    <source>
        <dbReference type="Proteomes" id="UP000176300"/>
    </source>
</evidence>
<evidence type="ECO:0008006" key="3">
    <source>
        <dbReference type="Google" id="ProtNLM"/>
    </source>
</evidence>
<name>A0A1F6NHH5_9BACT</name>
<sequence length="286" mass="32397">MSKKSGQDFEPPKEAEKQVKNAWLFDVDGVITDPQEKKVLEEGLFEQIISRLEAGEPVAFNTGRDLGFVQEKVIDELLKRTDKKKLQNLFAVAEKGALWAAFGPDGREKESIDESISVPEEVKNRVRDLVKQKFSDCMFYDETKRTMISIEMNHNGDLEEFSVKREELLEDLKDIFQELGLDGRCIIDSTIISTDIQSVGVGKNLGATRFLEWLESRGITAEKFFCFGDSKSDLAMAEEIHRQGEDVEFVFIGDRKCVVGSRVGFEVICPEDRHGKGTLSFLKNNK</sequence>
<comment type="caution">
    <text evidence="1">The sequence shown here is derived from an EMBL/GenBank/DDBJ whole genome shotgun (WGS) entry which is preliminary data.</text>
</comment>
<dbReference type="Gene3D" id="3.90.1070.10">
    <property type="match status" value="1"/>
</dbReference>
<accession>A0A1F6NHH5</accession>
<dbReference type="InterPro" id="IPR023214">
    <property type="entry name" value="HAD_sf"/>
</dbReference>
<dbReference type="Proteomes" id="UP000176300">
    <property type="component" value="Unassembled WGS sequence"/>
</dbReference>
<dbReference type="EMBL" id="MFQS01000017">
    <property type="protein sequence ID" value="OGH83213.1"/>
    <property type="molecule type" value="Genomic_DNA"/>
</dbReference>
<protein>
    <recommendedName>
        <fullName evidence="3">Sucrose phosphatase-like domain-containing protein</fullName>
    </recommendedName>
</protein>
<gene>
    <name evidence="1" type="ORF">A2373_01490</name>
</gene>
<reference evidence="1 2" key="1">
    <citation type="journal article" date="2016" name="Nat. Commun.">
        <title>Thousands of microbial genomes shed light on interconnected biogeochemical processes in an aquifer system.</title>
        <authorList>
            <person name="Anantharaman K."/>
            <person name="Brown C.T."/>
            <person name="Hug L.A."/>
            <person name="Sharon I."/>
            <person name="Castelle C.J."/>
            <person name="Probst A.J."/>
            <person name="Thomas B.C."/>
            <person name="Singh A."/>
            <person name="Wilkins M.J."/>
            <person name="Karaoz U."/>
            <person name="Brodie E.L."/>
            <person name="Williams K.H."/>
            <person name="Hubbard S.S."/>
            <person name="Banfield J.F."/>
        </authorList>
    </citation>
    <scope>NUCLEOTIDE SEQUENCE [LARGE SCALE GENOMIC DNA]</scope>
</reference>
<dbReference type="AlphaFoldDB" id="A0A1F6NHH5"/>
<organism evidence="1 2">
    <name type="scientific">Candidatus Magasanikbacteria bacterium RIFOXYB1_FULL_40_15</name>
    <dbReference type="NCBI Taxonomy" id="1798697"/>
    <lineage>
        <taxon>Bacteria</taxon>
        <taxon>Candidatus Magasanikiibacteriota</taxon>
    </lineage>
</organism>
<dbReference type="STRING" id="1798697.A2373_01490"/>
<dbReference type="Gene3D" id="3.40.50.1000">
    <property type="entry name" value="HAD superfamily/HAD-like"/>
    <property type="match status" value="1"/>
</dbReference>
<dbReference type="InterPro" id="IPR036412">
    <property type="entry name" value="HAD-like_sf"/>
</dbReference>
<evidence type="ECO:0000313" key="1">
    <source>
        <dbReference type="EMBL" id="OGH83213.1"/>
    </source>
</evidence>
<proteinExistence type="predicted"/>